<comment type="subcellular location">
    <subcellularLocation>
        <location evidence="1 9">Cell inner membrane</location>
        <topology evidence="1 9">Single-pass membrane protein</topology>
    </subcellularLocation>
</comment>
<evidence type="ECO:0000256" key="6">
    <source>
        <dbReference type="ARBA" id="ARBA00022692"/>
    </source>
</evidence>
<protein>
    <recommendedName>
        <fullName evidence="9">Type II secretion system protein I</fullName>
        <shortName evidence="9">T2SS minor pseudopilin I</shortName>
    </recommendedName>
</protein>
<dbReference type="EMBL" id="AQQV01000003">
    <property type="protein sequence ID" value="ORE86247.1"/>
    <property type="molecule type" value="Genomic_DNA"/>
</dbReference>
<dbReference type="RefSeq" id="WP_083562456.1">
    <property type="nucleotide sequence ID" value="NZ_AQQV01000003.1"/>
</dbReference>
<organism evidence="12 13">
    <name type="scientific">Oceanococcus atlanticus</name>
    <dbReference type="NCBI Taxonomy" id="1317117"/>
    <lineage>
        <taxon>Bacteria</taxon>
        <taxon>Pseudomonadati</taxon>
        <taxon>Pseudomonadota</taxon>
        <taxon>Gammaproteobacteria</taxon>
        <taxon>Chromatiales</taxon>
        <taxon>Oceanococcaceae</taxon>
        <taxon>Oceanococcus</taxon>
    </lineage>
</organism>
<comment type="PTM">
    <text evidence="9">Cleaved by prepilin peptidase.</text>
</comment>
<evidence type="ECO:0000259" key="11">
    <source>
        <dbReference type="Pfam" id="PF02501"/>
    </source>
</evidence>
<reference evidence="12 13" key="1">
    <citation type="submission" date="2013-04" db="EMBL/GenBank/DDBJ databases">
        <title>Oceanococcus atlanticus 22II-S10r2 Genome Sequencing.</title>
        <authorList>
            <person name="Lai Q."/>
            <person name="Li G."/>
            <person name="Shao Z."/>
        </authorList>
    </citation>
    <scope>NUCLEOTIDE SEQUENCE [LARGE SCALE GENOMIC DNA]</scope>
    <source>
        <strain evidence="12 13">22II-S10r2</strain>
    </source>
</reference>
<dbReference type="Gene3D" id="3.30.1300.30">
    <property type="entry name" value="GSPII I/J protein-like"/>
    <property type="match status" value="1"/>
</dbReference>
<dbReference type="InterPro" id="IPR010052">
    <property type="entry name" value="T2SS_protein-GspI"/>
</dbReference>
<evidence type="ECO:0000256" key="8">
    <source>
        <dbReference type="ARBA" id="ARBA00023136"/>
    </source>
</evidence>
<dbReference type="InterPro" id="IPR003413">
    <property type="entry name" value="T2SS_GspI_C"/>
</dbReference>
<evidence type="ECO:0000256" key="10">
    <source>
        <dbReference type="SAM" id="MobiDB-lite"/>
    </source>
</evidence>
<feature type="domain" description="Type II secretion system protein GspI C-terminal" evidence="11">
    <location>
        <begin position="40"/>
        <end position="120"/>
    </location>
</feature>
<dbReference type="Pfam" id="PF02501">
    <property type="entry name" value="T2SSI"/>
    <property type="match status" value="1"/>
</dbReference>
<evidence type="ECO:0000256" key="3">
    <source>
        <dbReference type="ARBA" id="ARBA00022475"/>
    </source>
</evidence>
<evidence type="ECO:0000313" key="12">
    <source>
        <dbReference type="EMBL" id="ORE86247.1"/>
    </source>
</evidence>
<evidence type="ECO:0000256" key="2">
    <source>
        <dbReference type="ARBA" id="ARBA00008358"/>
    </source>
</evidence>
<dbReference type="Pfam" id="PF07963">
    <property type="entry name" value="N_methyl"/>
    <property type="match status" value="1"/>
</dbReference>
<keyword evidence="5 9" id="KW-0997">Cell inner membrane</keyword>
<proteinExistence type="inferred from homology"/>
<feature type="region of interest" description="Disordered" evidence="10">
    <location>
        <begin position="126"/>
        <end position="150"/>
    </location>
</feature>
<keyword evidence="4 9" id="KW-0488">Methylation</keyword>
<evidence type="ECO:0000256" key="5">
    <source>
        <dbReference type="ARBA" id="ARBA00022519"/>
    </source>
</evidence>
<keyword evidence="13" id="KW-1185">Reference proteome</keyword>
<comment type="caution">
    <text evidence="12">The sequence shown here is derived from an EMBL/GenBank/DDBJ whole genome shotgun (WGS) entry which is preliminary data.</text>
</comment>
<feature type="compositionally biased region" description="Polar residues" evidence="10">
    <location>
        <begin position="141"/>
        <end position="150"/>
    </location>
</feature>
<dbReference type="PANTHER" id="PTHR38779:SF2">
    <property type="entry name" value="TYPE II SECRETION SYSTEM PROTEIN I-RELATED"/>
    <property type="match status" value="1"/>
</dbReference>
<keyword evidence="3" id="KW-1003">Cell membrane</keyword>
<dbReference type="GO" id="GO:0015628">
    <property type="term" value="P:protein secretion by the type II secretion system"/>
    <property type="evidence" value="ECO:0007669"/>
    <property type="project" value="UniProtKB-UniRule"/>
</dbReference>
<comment type="similarity">
    <text evidence="2 9">Belongs to the GSP I family.</text>
</comment>
<name>A0A1Y1SC75_9GAMM</name>
<dbReference type="PANTHER" id="PTHR38779">
    <property type="entry name" value="TYPE II SECRETION SYSTEM PROTEIN I-RELATED"/>
    <property type="match status" value="1"/>
</dbReference>
<dbReference type="PROSITE" id="PS00409">
    <property type="entry name" value="PROKAR_NTER_METHYL"/>
    <property type="match status" value="1"/>
</dbReference>
<keyword evidence="8" id="KW-0472">Membrane</keyword>
<dbReference type="Proteomes" id="UP000192342">
    <property type="component" value="Unassembled WGS sequence"/>
</dbReference>
<evidence type="ECO:0000256" key="7">
    <source>
        <dbReference type="ARBA" id="ARBA00022989"/>
    </source>
</evidence>
<dbReference type="NCBIfam" id="TIGR02532">
    <property type="entry name" value="IV_pilin_GFxxxE"/>
    <property type="match status" value="1"/>
</dbReference>
<dbReference type="GO" id="GO:0005886">
    <property type="term" value="C:plasma membrane"/>
    <property type="evidence" value="ECO:0007669"/>
    <property type="project" value="UniProtKB-SubCell"/>
</dbReference>
<dbReference type="InterPro" id="IPR045584">
    <property type="entry name" value="Pilin-like"/>
</dbReference>
<keyword evidence="7" id="KW-1133">Transmembrane helix</keyword>
<dbReference type="AlphaFoldDB" id="A0A1Y1SC75"/>
<gene>
    <name evidence="12" type="ORF">ATO7_13158</name>
</gene>
<comment type="function">
    <text evidence="9">Component of the type II secretion system required for the energy-dependent secretion of extracellular factors such as proteases and toxins from the periplasm.</text>
</comment>
<evidence type="ECO:0000256" key="9">
    <source>
        <dbReference type="RuleBase" id="RU368030"/>
    </source>
</evidence>
<sequence length="150" mass="16765">MKAERGFTLIEVLAALVVLALTLGGIMNAAAFYGRNAVYLQDRTLAGWVANNQMVKVQLDRTWVPEGRSNGKIEMAQREWQWEREVEETPDERLRRVTIRVRLADADDDDAWLAKLSGFFAQPIPKGAAQQAQAQRQQQQGENQGVSAGP</sequence>
<dbReference type="OrthoDB" id="6121517at2"/>
<dbReference type="STRING" id="1317117.ATO7_13158"/>
<evidence type="ECO:0000256" key="1">
    <source>
        <dbReference type="ARBA" id="ARBA00004377"/>
    </source>
</evidence>
<accession>A0A1Y1SC75</accession>
<dbReference type="GO" id="GO:0015627">
    <property type="term" value="C:type II protein secretion system complex"/>
    <property type="evidence" value="ECO:0007669"/>
    <property type="project" value="UniProtKB-UniRule"/>
</dbReference>
<dbReference type="SUPFAM" id="SSF54523">
    <property type="entry name" value="Pili subunits"/>
    <property type="match status" value="1"/>
</dbReference>
<dbReference type="InterPro" id="IPR012902">
    <property type="entry name" value="N_methyl_site"/>
</dbReference>
<keyword evidence="6" id="KW-0812">Transmembrane</keyword>
<feature type="compositionally biased region" description="Low complexity" evidence="10">
    <location>
        <begin position="128"/>
        <end position="140"/>
    </location>
</feature>
<evidence type="ECO:0000256" key="4">
    <source>
        <dbReference type="ARBA" id="ARBA00022481"/>
    </source>
</evidence>
<comment type="subunit">
    <text evidence="9">Type II secretion is composed of four main components: the outer membrane complex, the inner membrane complex, the cytoplasmic secretion ATPase and the periplasm-spanning pseudopilus.</text>
</comment>
<dbReference type="NCBIfam" id="TIGR01707">
    <property type="entry name" value="gspI"/>
    <property type="match status" value="1"/>
</dbReference>
<evidence type="ECO:0000313" key="13">
    <source>
        <dbReference type="Proteomes" id="UP000192342"/>
    </source>
</evidence>